<keyword evidence="6 12" id="KW-0408">Iron</keyword>
<dbReference type="Gene3D" id="1.10.340.30">
    <property type="entry name" value="Hypothetical protein, domain 2"/>
    <property type="match status" value="1"/>
</dbReference>
<dbReference type="NCBIfam" id="TIGR01083">
    <property type="entry name" value="nth"/>
    <property type="match status" value="1"/>
</dbReference>
<keyword evidence="3 12" id="KW-0479">Metal-binding</keyword>
<dbReference type="EMBL" id="DXHV01000073">
    <property type="protein sequence ID" value="HIW01089.1"/>
    <property type="molecule type" value="Genomic_DNA"/>
</dbReference>
<dbReference type="PIRSF" id="PIRSF001435">
    <property type="entry name" value="Nth"/>
    <property type="match status" value="1"/>
</dbReference>
<dbReference type="Gene3D" id="1.10.1670.10">
    <property type="entry name" value="Helix-hairpin-Helix base-excision DNA repair enzymes (C-terminal)"/>
    <property type="match status" value="1"/>
</dbReference>
<dbReference type="CDD" id="cd00056">
    <property type="entry name" value="ENDO3c"/>
    <property type="match status" value="1"/>
</dbReference>
<evidence type="ECO:0000256" key="2">
    <source>
        <dbReference type="ARBA" id="ARBA00022485"/>
    </source>
</evidence>
<name>A0A9D1PWX2_9BACT</name>
<accession>A0A9D1PWX2</accession>
<dbReference type="GO" id="GO:0003677">
    <property type="term" value="F:DNA binding"/>
    <property type="evidence" value="ECO:0007669"/>
    <property type="project" value="UniProtKB-UniRule"/>
</dbReference>
<dbReference type="InterPro" id="IPR005759">
    <property type="entry name" value="Nth"/>
</dbReference>
<dbReference type="Pfam" id="PF00730">
    <property type="entry name" value="HhH-GPD"/>
    <property type="match status" value="1"/>
</dbReference>
<dbReference type="Proteomes" id="UP000886752">
    <property type="component" value="Unassembled WGS sequence"/>
</dbReference>
<gene>
    <name evidence="12 15" type="primary">nth</name>
    <name evidence="15" type="ORF">H9894_07875</name>
</gene>
<feature type="domain" description="HhH-GPD" evidence="14">
    <location>
        <begin position="60"/>
        <end position="208"/>
    </location>
</feature>
<reference evidence="15" key="1">
    <citation type="journal article" date="2021" name="PeerJ">
        <title>Extensive microbial diversity within the chicken gut microbiome revealed by metagenomics and culture.</title>
        <authorList>
            <person name="Gilroy R."/>
            <person name="Ravi A."/>
            <person name="Getino M."/>
            <person name="Pursley I."/>
            <person name="Horton D.L."/>
            <person name="Alikhan N.F."/>
            <person name="Baker D."/>
            <person name="Gharbi K."/>
            <person name="Hall N."/>
            <person name="Watson M."/>
            <person name="Adriaenssens E.M."/>
            <person name="Foster-Nyarko E."/>
            <person name="Jarju S."/>
            <person name="Secka A."/>
            <person name="Antonio M."/>
            <person name="Oren A."/>
            <person name="Chaudhuri R.R."/>
            <person name="La Ragione R."/>
            <person name="Hildebrand F."/>
            <person name="Pallen M.J."/>
        </authorList>
    </citation>
    <scope>NUCLEOTIDE SEQUENCE</scope>
    <source>
        <strain evidence="15">ChiHecec2B26-446</strain>
    </source>
</reference>
<keyword evidence="11 12" id="KW-0326">Glycosidase</keyword>
<comment type="cofactor">
    <cofactor evidence="12">
        <name>[4Fe-4S] cluster</name>
        <dbReference type="ChEBI" id="CHEBI:49883"/>
    </cofactor>
    <text evidence="12">Binds 1 [4Fe-4S] cluster.</text>
</comment>
<evidence type="ECO:0000256" key="12">
    <source>
        <dbReference type="HAMAP-Rule" id="MF_00942"/>
    </source>
</evidence>
<feature type="region of interest" description="Disordered" evidence="13">
    <location>
        <begin position="1"/>
        <end position="20"/>
    </location>
</feature>
<dbReference type="GO" id="GO:0140078">
    <property type="term" value="F:class I DNA-(apurinic or apyrimidinic site) endonuclease activity"/>
    <property type="evidence" value="ECO:0007669"/>
    <property type="project" value="UniProtKB-EC"/>
</dbReference>
<dbReference type="SUPFAM" id="SSF48150">
    <property type="entry name" value="DNA-glycosylase"/>
    <property type="match status" value="1"/>
</dbReference>
<keyword evidence="15" id="KW-0255">Endonuclease</keyword>
<feature type="binding site" evidence="12">
    <location>
        <position position="210"/>
    </location>
    <ligand>
        <name>[4Fe-4S] cluster</name>
        <dbReference type="ChEBI" id="CHEBI:49883"/>
    </ligand>
</feature>
<dbReference type="GO" id="GO:0046872">
    <property type="term" value="F:metal ion binding"/>
    <property type="evidence" value="ECO:0007669"/>
    <property type="project" value="UniProtKB-KW"/>
</dbReference>
<feature type="binding site" evidence="12">
    <location>
        <position position="226"/>
    </location>
    <ligand>
        <name>[4Fe-4S] cluster</name>
        <dbReference type="ChEBI" id="CHEBI:49883"/>
    </ligand>
</feature>
<dbReference type="PANTHER" id="PTHR10359">
    <property type="entry name" value="A/G-SPECIFIC ADENINE GLYCOSYLASE/ENDONUCLEASE III"/>
    <property type="match status" value="1"/>
</dbReference>
<keyword evidence="15" id="KW-0540">Nuclease</keyword>
<dbReference type="InterPro" id="IPR023170">
    <property type="entry name" value="HhH_base_excis_C"/>
</dbReference>
<keyword evidence="9 12" id="KW-0234">DNA repair</keyword>
<reference evidence="15" key="2">
    <citation type="submission" date="2021-04" db="EMBL/GenBank/DDBJ databases">
        <authorList>
            <person name="Gilroy R."/>
        </authorList>
    </citation>
    <scope>NUCLEOTIDE SEQUENCE</scope>
    <source>
        <strain evidence="15">ChiHecec2B26-446</strain>
    </source>
</reference>
<evidence type="ECO:0000256" key="7">
    <source>
        <dbReference type="ARBA" id="ARBA00023014"/>
    </source>
</evidence>
<dbReference type="FunFam" id="1.10.340.30:FF:000001">
    <property type="entry name" value="Endonuclease III"/>
    <property type="match status" value="1"/>
</dbReference>
<feature type="binding site" evidence="12">
    <location>
        <position position="217"/>
    </location>
    <ligand>
        <name>[4Fe-4S] cluster</name>
        <dbReference type="ChEBI" id="CHEBI:49883"/>
    </ligand>
</feature>
<dbReference type="EC" id="4.2.99.18" evidence="12"/>
<organism evidence="15 16">
    <name type="scientific">Candidatus Desulfovibrio intestinipullorum</name>
    <dbReference type="NCBI Taxonomy" id="2838536"/>
    <lineage>
        <taxon>Bacteria</taxon>
        <taxon>Pseudomonadati</taxon>
        <taxon>Thermodesulfobacteriota</taxon>
        <taxon>Desulfovibrionia</taxon>
        <taxon>Desulfovibrionales</taxon>
        <taxon>Desulfovibrionaceae</taxon>
        <taxon>Desulfovibrio</taxon>
    </lineage>
</organism>
<keyword evidence="10 12" id="KW-0456">Lyase</keyword>
<comment type="caution">
    <text evidence="15">The sequence shown here is derived from an EMBL/GenBank/DDBJ whole genome shotgun (WGS) entry which is preliminary data.</text>
</comment>
<evidence type="ECO:0000313" key="16">
    <source>
        <dbReference type="Proteomes" id="UP000886752"/>
    </source>
</evidence>
<evidence type="ECO:0000256" key="10">
    <source>
        <dbReference type="ARBA" id="ARBA00023239"/>
    </source>
</evidence>
<dbReference type="AlphaFoldDB" id="A0A9D1PWX2"/>
<dbReference type="GO" id="GO:0019104">
    <property type="term" value="F:DNA N-glycosylase activity"/>
    <property type="evidence" value="ECO:0007669"/>
    <property type="project" value="UniProtKB-UniRule"/>
</dbReference>
<keyword evidence="4 12" id="KW-0227">DNA damage</keyword>
<dbReference type="InterPro" id="IPR003651">
    <property type="entry name" value="Endonuclease3_FeS-loop_motif"/>
</dbReference>
<keyword evidence="7 12" id="KW-0411">Iron-sulfur</keyword>
<evidence type="ECO:0000256" key="9">
    <source>
        <dbReference type="ARBA" id="ARBA00023204"/>
    </source>
</evidence>
<evidence type="ECO:0000256" key="11">
    <source>
        <dbReference type="ARBA" id="ARBA00023295"/>
    </source>
</evidence>
<comment type="similarity">
    <text evidence="1 12">Belongs to the Nth/MutY family.</text>
</comment>
<dbReference type="GO" id="GO:0006285">
    <property type="term" value="P:base-excision repair, AP site formation"/>
    <property type="evidence" value="ECO:0007669"/>
    <property type="project" value="TreeGrafter"/>
</dbReference>
<evidence type="ECO:0000313" key="15">
    <source>
        <dbReference type="EMBL" id="HIW01089.1"/>
    </source>
</evidence>
<dbReference type="InterPro" id="IPR003265">
    <property type="entry name" value="HhH-GPD_domain"/>
</dbReference>
<dbReference type="InterPro" id="IPR011257">
    <property type="entry name" value="DNA_glycosylase"/>
</dbReference>
<comment type="catalytic activity">
    <reaction evidence="12">
        <text>2'-deoxyribonucleotide-(2'-deoxyribose 5'-phosphate)-2'-deoxyribonucleotide-DNA = a 3'-end 2'-deoxyribonucleotide-(2,3-dehydro-2,3-deoxyribose 5'-phosphate)-DNA + a 5'-end 5'-phospho-2'-deoxyribonucleoside-DNA + H(+)</text>
        <dbReference type="Rhea" id="RHEA:66592"/>
        <dbReference type="Rhea" id="RHEA-COMP:13180"/>
        <dbReference type="Rhea" id="RHEA-COMP:16897"/>
        <dbReference type="Rhea" id="RHEA-COMP:17067"/>
        <dbReference type="ChEBI" id="CHEBI:15378"/>
        <dbReference type="ChEBI" id="CHEBI:136412"/>
        <dbReference type="ChEBI" id="CHEBI:157695"/>
        <dbReference type="ChEBI" id="CHEBI:167181"/>
        <dbReference type="EC" id="4.2.99.18"/>
    </reaction>
</comment>
<dbReference type="HAMAP" id="MF_00942">
    <property type="entry name" value="Nth"/>
    <property type="match status" value="1"/>
</dbReference>
<sequence length="233" mass="25985">MPGKPTARTASARTAKTRILPEGAAERAPRVLSLLKQRYPHPDTVLVHASPWQLLVATVLAAQCTDERVNKVTPAFFSRWPTPRELSCASVEEIEEVIKSTGFYHNKAKNLLGAARLLMEKFNGEPPRTMAELVTVPGVARKTANIVLFGGYGINEGMAVDTHVKRISHRLGLTAQTDPVRVERNLMELFERCEWGDLNHRMVQFGRDVCNARSPHCDQCEMASFCPKLEPAR</sequence>
<evidence type="ECO:0000256" key="5">
    <source>
        <dbReference type="ARBA" id="ARBA00022801"/>
    </source>
</evidence>
<keyword evidence="8 12" id="KW-0238">DNA-binding</keyword>
<feature type="compositionally biased region" description="Low complexity" evidence="13">
    <location>
        <begin position="1"/>
        <end position="18"/>
    </location>
</feature>
<keyword evidence="5 12" id="KW-0378">Hydrolase</keyword>
<evidence type="ECO:0000256" key="13">
    <source>
        <dbReference type="SAM" id="MobiDB-lite"/>
    </source>
</evidence>
<dbReference type="GO" id="GO:0051539">
    <property type="term" value="F:4 iron, 4 sulfur cluster binding"/>
    <property type="evidence" value="ECO:0007669"/>
    <property type="project" value="UniProtKB-UniRule"/>
</dbReference>
<dbReference type="SMART" id="SM00478">
    <property type="entry name" value="ENDO3c"/>
    <property type="match status" value="1"/>
</dbReference>
<evidence type="ECO:0000256" key="8">
    <source>
        <dbReference type="ARBA" id="ARBA00023125"/>
    </source>
</evidence>
<dbReference type="SMART" id="SM00525">
    <property type="entry name" value="FES"/>
    <property type="match status" value="1"/>
</dbReference>
<protein>
    <recommendedName>
        <fullName evidence="12">Endonuclease III</fullName>
        <ecNumber evidence="12">4.2.99.18</ecNumber>
    </recommendedName>
    <alternativeName>
        <fullName evidence="12">DNA-(apurinic or apyrimidinic site) lyase</fullName>
    </alternativeName>
</protein>
<proteinExistence type="inferred from homology"/>
<evidence type="ECO:0000256" key="4">
    <source>
        <dbReference type="ARBA" id="ARBA00022763"/>
    </source>
</evidence>
<dbReference type="FunFam" id="1.10.1670.10:FF:000001">
    <property type="entry name" value="Endonuclease III"/>
    <property type="match status" value="1"/>
</dbReference>
<evidence type="ECO:0000256" key="6">
    <source>
        <dbReference type="ARBA" id="ARBA00023004"/>
    </source>
</evidence>
<evidence type="ECO:0000259" key="14">
    <source>
        <dbReference type="SMART" id="SM00478"/>
    </source>
</evidence>
<feature type="binding site" evidence="12">
    <location>
        <position position="220"/>
    </location>
    <ligand>
        <name>[4Fe-4S] cluster</name>
        <dbReference type="ChEBI" id="CHEBI:49883"/>
    </ligand>
</feature>
<evidence type="ECO:0000256" key="3">
    <source>
        <dbReference type="ARBA" id="ARBA00022723"/>
    </source>
</evidence>
<evidence type="ECO:0000256" key="1">
    <source>
        <dbReference type="ARBA" id="ARBA00008343"/>
    </source>
</evidence>
<keyword evidence="2 12" id="KW-0004">4Fe-4S</keyword>
<comment type="function">
    <text evidence="12">DNA repair enzyme that has both DNA N-glycosylase activity and AP-lyase activity. The DNA N-glycosylase activity releases various damaged pyrimidines from DNA by cleaving the N-glycosidic bond, leaving an AP (apurinic/apyrimidinic) site. The AP-lyase activity cleaves the phosphodiester bond 3' to the AP site by a beta-elimination, leaving a 3'-terminal unsaturated sugar and a product with a terminal 5'-phosphate.</text>
</comment>
<dbReference type="PANTHER" id="PTHR10359:SF18">
    <property type="entry name" value="ENDONUCLEASE III"/>
    <property type="match status" value="1"/>
</dbReference>